<evidence type="ECO:0000313" key="3">
    <source>
        <dbReference type="EMBL" id="TVU22930.1"/>
    </source>
</evidence>
<feature type="compositionally biased region" description="Acidic residues" evidence="2">
    <location>
        <begin position="174"/>
        <end position="198"/>
    </location>
</feature>
<dbReference type="Gramene" id="TVU22930">
    <property type="protein sequence ID" value="TVU22930"/>
    <property type="gene ID" value="EJB05_32651"/>
</dbReference>
<gene>
    <name evidence="3" type="ORF">EJB05_32651</name>
</gene>
<dbReference type="OrthoDB" id="1899721at2759"/>
<accession>A0A5J9UID1</accession>
<dbReference type="PANTHER" id="PTHR34380:SF1">
    <property type="entry name" value="OS01G0221300 PROTEIN"/>
    <property type="match status" value="1"/>
</dbReference>
<reference evidence="3 4" key="1">
    <citation type="journal article" date="2019" name="Sci. Rep.">
        <title>A high-quality genome of Eragrostis curvula grass provides insights into Poaceae evolution and supports new strategies to enhance forage quality.</title>
        <authorList>
            <person name="Carballo J."/>
            <person name="Santos B.A.C.M."/>
            <person name="Zappacosta D."/>
            <person name="Garbus I."/>
            <person name="Selva J.P."/>
            <person name="Gallo C.A."/>
            <person name="Diaz A."/>
            <person name="Albertini E."/>
            <person name="Caccamo M."/>
            <person name="Echenique V."/>
        </authorList>
    </citation>
    <scope>NUCLEOTIDE SEQUENCE [LARGE SCALE GENOMIC DNA]</scope>
    <source>
        <strain evidence="4">cv. Victoria</strain>
        <tissue evidence="3">Leaf</tissue>
    </source>
</reference>
<name>A0A5J9UID1_9POAL</name>
<dbReference type="AlphaFoldDB" id="A0A5J9UID1"/>
<comment type="caution">
    <text evidence="3">The sequence shown here is derived from an EMBL/GenBank/DDBJ whole genome shotgun (WGS) entry which is preliminary data.</text>
</comment>
<dbReference type="PANTHER" id="PTHR34380">
    <property type="entry name" value="BNAA03G12380D PROTEIN"/>
    <property type="match status" value="1"/>
</dbReference>
<feature type="compositionally biased region" description="Basic residues" evidence="2">
    <location>
        <begin position="280"/>
        <end position="291"/>
    </location>
</feature>
<sequence>MESAEPAGKVAALEAELAAKSSRIAELEARVSLLEAENSRLRTAMAKGEAAGRTGEEDPIFGRLEEDLGGHKQTAAEKLSKGAGWDVLVLSDDEEWIAVDANEGRSQEEGVVAVPTTRKRGVSAVTGENEDIEGGGEGNKGEARCDSDPCLEDDDVSVTAQGKKRAAARVVTSDSEDEDVNGSENGSGEEEDDKDEDPVTPGRKRALRGISDSENEDADEDVAVAGSKGEPHLGVKETEGEDEDDRIPISQVLKKIRKERVSDDDELSDAKGRSTSATRRSARLVKKRQAAHKALNFVEPKEYEGSEDDMEEDDDMDDFINDADSSEDANNSAEESDGQPEPTSPSARDEESSPKPDESDFVRNYKEVMDCIGRRKKAKDWNLEGEMLAAFREHPELCLKAVCALYRKQTKDEQLEKSALFHNKQGFSHVHATRASFIAEFLLDGDPNGPLTKTVDDLKAKDPDAFGYCQMLASNYSKQLFAIYQNKEDSYFHP</sequence>
<evidence type="ECO:0000313" key="4">
    <source>
        <dbReference type="Proteomes" id="UP000324897"/>
    </source>
</evidence>
<keyword evidence="4" id="KW-1185">Reference proteome</keyword>
<feature type="compositionally biased region" description="Acidic residues" evidence="2">
    <location>
        <begin position="305"/>
        <end position="327"/>
    </location>
</feature>
<protein>
    <submittedName>
        <fullName evidence="3">Uncharacterized protein</fullName>
    </submittedName>
</protein>
<feature type="compositionally biased region" description="Basic and acidic residues" evidence="2">
    <location>
        <begin position="347"/>
        <end position="362"/>
    </location>
</feature>
<feature type="region of interest" description="Disordered" evidence="2">
    <location>
        <begin position="100"/>
        <end position="362"/>
    </location>
</feature>
<evidence type="ECO:0000256" key="2">
    <source>
        <dbReference type="SAM" id="MobiDB-lite"/>
    </source>
</evidence>
<proteinExistence type="predicted"/>
<dbReference type="EMBL" id="RWGY01000026">
    <property type="protein sequence ID" value="TVU22930.1"/>
    <property type="molecule type" value="Genomic_DNA"/>
</dbReference>
<keyword evidence="1" id="KW-0175">Coiled coil</keyword>
<dbReference type="Proteomes" id="UP000324897">
    <property type="component" value="Unassembled WGS sequence"/>
</dbReference>
<feature type="compositionally biased region" description="Basic and acidic residues" evidence="2">
    <location>
        <begin position="229"/>
        <end position="238"/>
    </location>
</feature>
<organism evidence="3 4">
    <name type="scientific">Eragrostis curvula</name>
    <name type="common">weeping love grass</name>
    <dbReference type="NCBI Taxonomy" id="38414"/>
    <lineage>
        <taxon>Eukaryota</taxon>
        <taxon>Viridiplantae</taxon>
        <taxon>Streptophyta</taxon>
        <taxon>Embryophyta</taxon>
        <taxon>Tracheophyta</taxon>
        <taxon>Spermatophyta</taxon>
        <taxon>Magnoliopsida</taxon>
        <taxon>Liliopsida</taxon>
        <taxon>Poales</taxon>
        <taxon>Poaceae</taxon>
        <taxon>PACMAD clade</taxon>
        <taxon>Chloridoideae</taxon>
        <taxon>Eragrostideae</taxon>
        <taxon>Eragrostidinae</taxon>
        <taxon>Eragrostis</taxon>
    </lineage>
</organism>
<evidence type="ECO:0000256" key="1">
    <source>
        <dbReference type="SAM" id="Coils"/>
    </source>
</evidence>
<feature type="coiled-coil region" evidence="1">
    <location>
        <begin position="10"/>
        <end position="44"/>
    </location>
</feature>
<feature type="compositionally biased region" description="Acidic residues" evidence="2">
    <location>
        <begin position="213"/>
        <end position="222"/>
    </location>
</feature>